<keyword evidence="6" id="KW-1185">Reference proteome</keyword>
<evidence type="ECO:0000256" key="1">
    <source>
        <dbReference type="SAM" id="Coils"/>
    </source>
</evidence>
<comment type="caution">
    <text evidence="5">The sequence shown here is derived from an EMBL/GenBank/DDBJ whole genome shotgun (WGS) entry which is preliminary data.</text>
</comment>
<dbReference type="RefSeq" id="WP_039645285.1">
    <property type="nucleotide sequence ID" value="NZ_JXBL01000001.1"/>
</dbReference>
<proteinExistence type="predicted"/>
<dbReference type="Pfam" id="PF13511">
    <property type="entry name" value="DUF4124"/>
    <property type="match status" value="1"/>
</dbReference>
<evidence type="ECO:0000256" key="2">
    <source>
        <dbReference type="SAM" id="MobiDB-lite"/>
    </source>
</evidence>
<feature type="chain" id="PRO_5002138977" description="DUF4124 domain-containing protein" evidence="3">
    <location>
        <begin position="20"/>
        <end position="187"/>
    </location>
</feature>
<evidence type="ECO:0000313" key="6">
    <source>
        <dbReference type="Proteomes" id="UP000031433"/>
    </source>
</evidence>
<keyword evidence="3" id="KW-0732">Signal</keyword>
<name>A0A0C1TT50_9BACT</name>
<feature type="region of interest" description="Disordered" evidence="2">
    <location>
        <begin position="51"/>
        <end position="108"/>
    </location>
</feature>
<reference evidence="5 6" key="1">
    <citation type="submission" date="2015-01" db="EMBL/GenBank/DDBJ databases">
        <title>Genome sequence of the anaerobic bacterium Geobacter soli GSS01, a dissimilatory Fe(III) reducer from soil.</title>
        <authorList>
            <person name="Yang G."/>
            <person name="Zhou S."/>
        </authorList>
    </citation>
    <scope>NUCLEOTIDE SEQUENCE [LARGE SCALE GENOMIC DNA]</scope>
    <source>
        <strain evidence="5 6">GSS01</strain>
    </source>
</reference>
<evidence type="ECO:0000259" key="4">
    <source>
        <dbReference type="Pfam" id="PF13511"/>
    </source>
</evidence>
<feature type="domain" description="DUF4124" evidence="4">
    <location>
        <begin position="8"/>
        <end position="59"/>
    </location>
</feature>
<dbReference type="AlphaFoldDB" id="A0A0C1TT50"/>
<dbReference type="Proteomes" id="UP000031433">
    <property type="component" value="Unassembled WGS sequence"/>
</dbReference>
<protein>
    <recommendedName>
        <fullName evidence="4">DUF4124 domain-containing protein</fullName>
    </recommendedName>
</protein>
<feature type="signal peptide" evidence="3">
    <location>
        <begin position="1"/>
        <end position="19"/>
    </location>
</feature>
<organism evidence="5 6">
    <name type="scientific">Geobacter soli</name>
    <dbReference type="NCBI Taxonomy" id="1510391"/>
    <lineage>
        <taxon>Bacteria</taxon>
        <taxon>Pseudomonadati</taxon>
        <taxon>Thermodesulfobacteriota</taxon>
        <taxon>Desulfuromonadia</taxon>
        <taxon>Geobacterales</taxon>
        <taxon>Geobacteraceae</taxon>
        <taxon>Geobacter</taxon>
    </lineage>
</organism>
<sequence>MKSIMMLLLVAVLAQPAMGETYRWIDERGTVNFTEDPGKVPKKFRKKVTVISDPGSVSPEVTESVEEGIQPKAPAEGQGVPSRGAPEPQEKPAQQPEKEKKPVYGGTPEDVWKAEFGKLRNDIHLYENELADRKAKLANPAKMSRGEYLGTQTEVKRFEEKLAGLREKLAALKESAARAGVPLELRK</sequence>
<dbReference type="EMBL" id="JXBL01000001">
    <property type="protein sequence ID" value="KIE42583.1"/>
    <property type="molecule type" value="Genomic_DNA"/>
</dbReference>
<keyword evidence="1" id="KW-0175">Coiled coil</keyword>
<feature type="compositionally biased region" description="Low complexity" evidence="2">
    <location>
        <begin position="85"/>
        <end position="95"/>
    </location>
</feature>
<accession>A0A0C1TT50</accession>
<gene>
    <name evidence="5" type="ORF">SE37_08055</name>
</gene>
<feature type="coiled-coil region" evidence="1">
    <location>
        <begin position="148"/>
        <end position="175"/>
    </location>
</feature>
<dbReference type="InterPro" id="IPR025392">
    <property type="entry name" value="DUF4124"/>
</dbReference>
<evidence type="ECO:0000313" key="5">
    <source>
        <dbReference type="EMBL" id="KIE42583.1"/>
    </source>
</evidence>
<evidence type="ECO:0000256" key="3">
    <source>
        <dbReference type="SAM" id="SignalP"/>
    </source>
</evidence>